<sequence length="63" mass="6398">ESSGISNPTATSKVSPVDQVKSAVTLTMESEIPTVSSPVPTVCPDTSLESSSGSRLISKGVFS</sequence>
<gene>
    <name evidence="2" type="ORF">Tci_917316</name>
</gene>
<comment type="caution">
    <text evidence="2">The sequence shown here is derived from an EMBL/GenBank/DDBJ whole genome shotgun (WGS) entry which is preliminary data.</text>
</comment>
<dbReference type="EMBL" id="BKCJ011645985">
    <property type="protein sequence ID" value="GFD45347.1"/>
    <property type="molecule type" value="Genomic_DNA"/>
</dbReference>
<accession>A0A699WDF6</accession>
<protein>
    <submittedName>
        <fullName evidence="2">Uncharacterized protein</fullName>
    </submittedName>
</protein>
<organism evidence="2">
    <name type="scientific">Tanacetum cinerariifolium</name>
    <name type="common">Dalmatian daisy</name>
    <name type="synonym">Chrysanthemum cinerariifolium</name>
    <dbReference type="NCBI Taxonomy" id="118510"/>
    <lineage>
        <taxon>Eukaryota</taxon>
        <taxon>Viridiplantae</taxon>
        <taxon>Streptophyta</taxon>
        <taxon>Embryophyta</taxon>
        <taxon>Tracheophyta</taxon>
        <taxon>Spermatophyta</taxon>
        <taxon>Magnoliopsida</taxon>
        <taxon>eudicotyledons</taxon>
        <taxon>Gunneridae</taxon>
        <taxon>Pentapetalae</taxon>
        <taxon>asterids</taxon>
        <taxon>campanulids</taxon>
        <taxon>Asterales</taxon>
        <taxon>Asteraceae</taxon>
        <taxon>Asteroideae</taxon>
        <taxon>Anthemideae</taxon>
        <taxon>Anthemidinae</taxon>
        <taxon>Tanacetum</taxon>
    </lineage>
</organism>
<feature type="region of interest" description="Disordered" evidence="1">
    <location>
        <begin position="34"/>
        <end position="63"/>
    </location>
</feature>
<proteinExistence type="predicted"/>
<name>A0A699WDF6_TANCI</name>
<dbReference type="AlphaFoldDB" id="A0A699WDF6"/>
<feature type="non-terminal residue" evidence="2">
    <location>
        <position position="1"/>
    </location>
</feature>
<reference evidence="2" key="1">
    <citation type="journal article" date="2019" name="Sci. Rep.">
        <title>Draft genome of Tanacetum cinerariifolium, the natural source of mosquito coil.</title>
        <authorList>
            <person name="Yamashiro T."/>
            <person name="Shiraishi A."/>
            <person name="Satake H."/>
            <person name="Nakayama K."/>
        </authorList>
    </citation>
    <scope>NUCLEOTIDE SEQUENCE</scope>
</reference>
<evidence type="ECO:0000313" key="2">
    <source>
        <dbReference type="EMBL" id="GFD45347.1"/>
    </source>
</evidence>
<evidence type="ECO:0000256" key="1">
    <source>
        <dbReference type="SAM" id="MobiDB-lite"/>
    </source>
</evidence>